<proteinExistence type="predicted"/>
<sequence length="82" mass="9272">MELNAVYTGKETDLSGLHARLRRCLGKTVYCHDPECTKVFVRFDDPDLPNEHHCLSYGYTVFDAQDFAIEDPESPLAPQNAV</sequence>
<accession>A0A5Q2U721</accession>
<dbReference type="Proteomes" id="UP000383418">
    <property type="component" value="Segment"/>
</dbReference>
<keyword evidence="2" id="KW-1185">Reference proteome</keyword>
<dbReference type="KEGG" id="vg:62680334"/>
<organism evidence="1 2">
    <name type="scientific">Bacteriophage Phobos</name>
    <dbReference type="NCBI Taxonomy" id="2662138"/>
    <lineage>
        <taxon>Viruses</taxon>
        <taxon>Duplodnaviria</taxon>
        <taxon>Heunggongvirae</taxon>
        <taxon>Uroviricota</taxon>
        <taxon>Caudoviricetes</taxon>
        <taxon>Casjensviridae</taxon>
        <taxon>Phobosvirus</taxon>
        <taxon>Phobosvirus phobos</taxon>
    </lineage>
</organism>
<evidence type="ECO:0000313" key="2">
    <source>
        <dbReference type="Proteomes" id="UP000383418"/>
    </source>
</evidence>
<dbReference type="GeneID" id="62680334"/>
<name>A0A5Q2U721_9CAUD</name>
<evidence type="ECO:0000313" key="1">
    <source>
        <dbReference type="EMBL" id="QGH44970.1"/>
    </source>
</evidence>
<dbReference type="EMBL" id="MN478374">
    <property type="protein sequence ID" value="QGH44970.1"/>
    <property type="molecule type" value="Genomic_DNA"/>
</dbReference>
<reference evidence="1 2" key="1">
    <citation type="submission" date="2019-09" db="EMBL/GenBank/DDBJ databases">
        <title>Phages that infect the bacterial plant pathogen.</title>
        <authorList>
            <person name="Lightbourn L."/>
            <person name="Amarillas L."/>
            <person name="Estrada M."/>
            <person name="Leon R."/>
            <person name="Figueroa L."/>
        </authorList>
    </citation>
    <scope>NUCLEOTIDE SEQUENCE [LARGE SCALE GENOMIC DNA]</scope>
</reference>
<protein>
    <submittedName>
        <fullName evidence="1">Uncharacterized protein</fullName>
    </submittedName>
</protein>
<dbReference type="RefSeq" id="YP_009997753.1">
    <property type="nucleotide sequence ID" value="NC_052977.1"/>
</dbReference>